<reference evidence="9 10" key="1">
    <citation type="submission" date="2023-04" db="EMBL/GenBank/DDBJ databases">
        <title>A long-awaited taxogenomic arrangement of the family Halomonadaceae.</title>
        <authorList>
            <person name="De La Haba R."/>
            <person name="Chuvochina M."/>
            <person name="Wittouck S."/>
            <person name="Arahal D.R."/>
            <person name="Sanchez-Porro C."/>
            <person name="Hugenholtz P."/>
            <person name="Ventosa A."/>
        </authorList>
    </citation>
    <scope>NUCLEOTIDE SEQUENCE [LARGE SCALE GENOMIC DNA]</scope>
    <source>
        <strain evidence="9 10">DSM 22428</strain>
    </source>
</reference>
<dbReference type="Pfam" id="PF00590">
    <property type="entry name" value="TP_methylase"/>
    <property type="match status" value="1"/>
</dbReference>
<feature type="domain" description="Tetrapyrrole methylase" evidence="8">
    <location>
        <begin position="5"/>
        <end position="212"/>
    </location>
</feature>
<evidence type="ECO:0000256" key="4">
    <source>
        <dbReference type="ARBA" id="ARBA00022603"/>
    </source>
</evidence>
<sequence>MSGTFFGLGVGPGDPELLTLKAHRLLQRVDVVCFITNKDGYSLAADIARESLPTTRRQRHLPIEIAMCRDRTLIEQAYDQAAAQIGEALDHGHDVAFLCEGDPLFYGSFAYLLARLAPDYPCTSVPGISSLQAAGSALTQPLTTQGDRLAVISGLEDERDLLDALERFETVFIMKGGRRRHHIAAVIERAGRAHECAYLEHISTPAETRLRTLSRLPDGPGPYFSVFVVSRHHRSTP</sequence>
<gene>
    <name evidence="9" type="primary">cobI</name>
    <name evidence="9" type="ORF">QC825_12010</name>
</gene>
<keyword evidence="10" id="KW-1185">Reference proteome</keyword>
<proteinExistence type="inferred from homology"/>
<organism evidence="9 10">
    <name type="scientific">Larsenimonas suaedae</name>
    <dbReference type="NCBI Taxonomy" id="1851019"/>
    <lineage>
        <taxon>Bacteria</taxon>
        <taxon>Pseudomonadati</taxon>
        <taxon>Pseudomonadota</taxon>
        <taxon>Gammaproteobacteria</taxon>
        <taxon>Oceanospirillales</taxon>
        <taxon>Halomonadaceae</taxon>
        <taxon>Larsenimonas</taxon>
    </lineage>
</organism>
<dbReference type="SUPFAM" id="SSF53790">
    <property type="entry name" value="Tetrapyrrole methylase"/>
    <property type="match status" value="1"/>
</dbReference>
<evidence type="ECO:0000313" key="9">
    <source>
        <dbReference type="EMBL" id="MDR5896800.1"/>
    </source>
</evidence>
<name>A0ABU1GY65_9GAMM</name>
<dbReference type="InterPro" id="IPR000878">
    <property type="entry name" value="4pyrrol_Mease"/>
</dbReference>
<dbReference type="InterPro" id="IPR012382">
    <property type="entry name" value="CobI/CbiL"/>
</dbReference>
<comment type="caution">
    <text evidence="9">The sequence shown here is derived from an EMBL/GenBank/DDBJ whole genome shotgun (WGS) entry which is preliminary data.</text>
</comment>
<dbReference type="PANTHER" id="PTHR43467">
    <property type="entry name" value="COBALT-PRECORRIN-2 C(20)-METHYLTRANSFERASE"/>
    <property type="match status" value="1"/>
</dbReference>
<comment type="pathway">
    <text evidence="1">Cofactor biosynthesis; adenosylcobalamin biosynthesis.</text>
</comment>
<dbReference type="InterPro" id="IPR006364">
    <property type="entry name" value="CobI/CbiL/CobIJ_dom"/>
</dbReference>
<keyword evidence="3" id="KW-0169">Cobalamin biosynthesis</keyword>
<dbReference type="InterPro" id="IPR014777">
    <property type="entry name" value="4pyrrole_Mease_sub1"/>
</dbReference>
<keyword evidence="4 9" id="KW-0489">Methyltransferase</keyword>
<evidence type="ECO:0000256" key="5">
    <source>
        <dbReference type="ARBA" id="ARBA00022679"/>
    </source>
</evidence>
<dbReference type="InterPro" id="IPR014776">
    <property type="entry name" value="4pyrrole_Mease_sub2"/>
</dbReference>
<dbReference type="PIRSF" id="PIRSF036427">
    <property type="entry name" value="Precrrn-2_mtase"/>
    <property type="match status" value="1"/>
</dbReference>
<dbReference type="EMBL" id="JARWAO010000006">
    <property type="protein sequence ID" value="MDR5896800.1"/>
    <property type="molecule type" value="Genomic_DNA"/>
</dbReference>
<dbReference type="GO" id="GO:0030788">
    <property type="term" value="F:precorrin-2 C20-methyltransferase activity"/>
    <property type="evidence" value="ECO:0007669"/>
    <property type="project" value="UniProtKB-EC"/>
</dbReference>
<dbReference type="InterPro" id="IPR035996">
    <property type="entry name" value="4pyrrol_Methylase_sf"/>
</dbReference>
<evidence type="ECO:0000256" key="7">
    <source>
        <dbReference type="PIRNR" id="PIRNR036427"/>
    </source>
</evidence>
<dbReference type="Gene3D" id="3.40.1010.10">
    <property type="entry name" value="Cobalt-precorrin-4 Transmethylase, Domain 1"/>
    <property type="match status" value="1"/>
</dbReference>
<evidence type="ECO:0000259" key="8">
    <source>
        <dbReference type="Pfam" id="PF00590"/>
    </source>
</evidence>
<protein>
    <submittedName>
        <fullName evidence="9">Precorrin-2 C(20)-methyltransferase</fullName>
        <ecNumber evidence="9">2.1.1.130</ecNumber>
    </submittedName>
</protein>
<accession>A0ABU1GY65</accession>
<evidence type="ECO:0000256" key="6">
    <source>
        <dbReference type="ARBA" id="ARBA00022691"/>
    </source>
</evidence>
<dbReference type="NCBIfam" id="TIGR01467">
    <property type="entry name" value="cobI_cbiL"/>
    <property type="match status" value="1"/>
</dbReference>
<dbReference type="Proteomes" id="UP001269375">
    <property type="component" value="Unassembled WGS sequence"/>
</dbReference>
<dbReference type="GO" id="GO:0032259">
    <property type="term" value="P:methylation"/>
    <property type="evidence" value="ECO:0007669"/>
    <property type="project" value="UniProtKB-KW"/>
</dbReference>
<keyword evidence="6" id="KW-0949">S-adenosyl-L-methionine</keyword>
<comment type="similarity">
    <text evidence="2 7">Belongs to the precorrin methyltransferase family.</text>
</comment>
<evidence type="ECO:0000256" key="1">
    <source>
        <dbReference type="ARBA" id="ARBA00004953"/>
    </source>
</evidence>
<evidence type="ECO:0000313" key="10">
    <source>
        <dbReference type="Proteomes" id="UP001269375"/>
    </source>
</evidence>
<dbReference type="PANTHER" id="PTHR43467:SF2">
    <property type="entry name" value="COBALT-PRECORRIN-2 C(20)-METHYLTRANSFERASE"/>
    <property type="match status" value="1"/>
</dbReference>
<dbReference type="Gene3D" id="3.30.950.10">
    <property type="entry name" value="Methyltransferase, Cobalt-precorrin-4 Transmethylase, Domain 2"/>
    <property type="match status" value="1"/>
</dbReference>
<dbReference type="EC" id="2.1.1.130" evidence="9"/>
<dbReference type="RefSeq" id="WP_251590292.1">
    <property type="nucleotide sequence ID" value="NZ_JAMLJI010000001.1"/>
</dbReference>
<keyword evidence="5 9" id="KW-0808">Transferase</keyword>
<dbReference type="CDD" id="cd11645">
    <property type="entry name" value="Precorrin_2_C20_MT"/>
    <property type="match status" value="1"/>
</dbReference>
<evidence type="ECO:0000256" key="3">
    <source>
        <dbReference type="ARBA" id="ARBA00022573"/>
    </source>
</evidence>
<evidence type="ECO:0000256" key="2">
    <source>
        <dbReference type="ARBA" id="ARBA00005879"/>
    </source>
</evidence>